<keyword evidence="3" id="KW-1185">Reference proteome</keyword>
<dbReference type="GO" id="GO:0004519">
    <property type="term" value="F:endonuclease activity"/>
    <property type="evidence" value="ECO:0007669"/>
    <property type="project" value="UniProtKB-KW"/>
</dbReference>
<comment type="caution">
    <text evidence="2">The sequence shown here is derived from an EMBL/GenBank/DDBJ whole genome shotgun (WGS) entry which is preliminary data.</text>
</comment>
<reference evidence="2 3" key="1">
    <citation type="submission" date="2017-11" db="EMBL/GenBank/DDBJ databases">
        <title>Draft genome sequence of magnetotactic bacterium Magnetospirillum kuznetsovii LBB-42.</title>
        <authorList>
            <person name="Grouzdev D.S."/>
            <person name="Rysina M.S."/>
            <person name="Baslerov R.V."/>
            <person name="Koziaeva V."/>
        </authorList>
    </citation>
    <scope>NUCLEOTIDE SEQUENCE [LARGE SCALE GENOMIC DNA]</scope>
    <source>
        <strain evidence="2 3">LBB-42</strain>
    </source>
</reference>
<dbReference type="AlphaFoldDB" id="A0A364NVI7"/>
<evidence type="ECO:0000259" key="1">
    <source>
        <dbReference type="Pfam" id="PF09588"/>
    </source>
</evidence>
<feature type="domain" description="YqaJ viral recombinase" evidence="1">
    <location>
        <begin position="13"/>
        <end position="143"/>
    </location>
</feature>
<evidence type="ECO:0000313" key="2">
    <source>
        <dbReference type="EMBL" id="RAU21098.1"/>
    </source>
</evidence>
<dbReference type="Gene3D" id="3.90.320.10">
    <property type="match status" value="1"/>
</dbReference>
<protein>
    <submittedName>
        <fullName evidence="2">Endonuclease</fullName>
    </submittedName>
</protein>
<sequence>MNAVAKLIHKSPDWHSARAQGIGGSDANIIASDDPDKILRLFREKRNEIEPEDLSRVLPVQMGTCSEDLNRYWFQTETGIAVETIAKPFVHSTHKWMRCNVDGMTVAAVFEAKHVNQYKAGHGDEVIATYYPQCQHLMEVTQMPLCYLSVFFGTTTWEYYEIQRDDAYIAKLVDAEADFWDCVQTGRVPSVCAHLLAPPIAFDDLKIYDMTGHNDWADAAFTYQATKDAAKANDNAKTRLKKLLPHDGRSAAGYGVSASRSRNNAITVREI</sequence>
<evidence type="ECO:0000313" key="3">
    <source>
        <dbReference type="Proteomes" id="UP000251075"/>
    </source>
</evidence>
<dbReference type="EMBL" id="PGTO01000013">
    <property type="protein sequence ID" value="RAU21098.1"/>
    <property type="molecule type" value="Genomic_DNA"/>
</dbReference>
<dbReference type="Proteomes" id="UP000251075">
    <property type="component" value="Unassembled WGS sequence"/>
</dbReference>
<accession>A0A364NVI7</accession>
<dbReference type="SUPFAM" id="SSF52980">
    <property type="entry name" value="Restriction endonuclease-like"/>
    <property type="match status" value="1"/>
</dbReference>
<dbReference type="RefSeq" id="WP_112146203.1">
    <property type="nucleotide sequence ID" value="NZ_PGTO01000013.1"/>
</dbReference>
<gene>
    <name evidence="2" type="ORF">CU669_15200</name>
</gene>
<dbReference type="InterPro" id="IPR011604">
    <property type="entry name" value="PDDEXK-like_dom_sf"/>
</dbReference>
<dbReference type="InterPro" id="IPR011335">
    <property type="entry name" value="Restrct_endonuc-II-like"/>
</dbReference>
<keyword evidence="2" id="KW-0255">Endonuclease</keyword>
<proteinExistence type="predicted"/>
<keyword evidence="2" id="KW-0540">Nuclease</keyword>
<name>A0A364NVI7_9PROT</name>
<organism evidence="2 3">
    <name type="scientific">Paramagnetospirillum kuznetsovii</name>
    <dbReference type="NCBI Taxonomy" id="2053833"/>
    <lineage>
        <taxon>Bacteria</taxon>
        <taxon>Pseudomonadati</taxon>
        <taxon>Pseudomonadota</taxon>
        <taxon>Alphaproteobacteria</taxon>
        <taxon>Rhodospirillales</taxon>
        <taxon>Magnetospirillaceae</taxon>
        <taxon>Paramagnetospirillum</taxon>
    </lineage>
</organism>
<dbReference type="OrthoDB" id="8247141at2"/>
<dbReference type="Pfam" id="PF09588">
    <property type="entry name" value="YqaJ"/>
    <property type="match status" value="1"/>
</dbReference>
<keyword evidence="2" id="KW-0378">Hydrolase</keyword>
<dbReference type="InterPro" id="IPR019080">
    <property type="entry name" value="YqaJ_viral_recombinase"/>
</dbReference>